<gene>
    <name evidence="1" type="ORF">EHP00_1692</name>
</gene>
<protein>
    <submittedName>
        <fullName evidence="1">Uncharacterized protein</fullName>
    </submittedName>
</protein>
<dbReference type="VEuPathDB" id="MicrosporidiaDB:EHP00_1692"/>
<accession>A0A1W0E494</accession>
<name>A0A1W0E494_9MICR</name>
<proteinExistence type="predicted"/>
<evidence type="ECO:0000313" key="1">
    <source>
        <dbReference type="EMBL" id="OQS54048.1"/>
    </source>
</evidence>
<organism evidence="1 2">
    <name type="scientific">Ecytonucleospora hepatopenaei</name>
    <dbReference type="NCBI Taxonomy" id="646526"/>
    <lineage>
        <taxon>Eukaryota</taxon>
        <taxon>Fungi</taxon>
        <taxon>Fungi incertae sedis</taxon>
        <taxon>Microsporidia</taxon>
        <taxon>Enterocytozoonidae</taxon>
        <taxon>Ecytonucleospora</taxon>
    </lineage>
</organism>
<evidence type="ECO:0000313" key="2">
    <source>
        <dbReference type="Proteomes" id="UP000192758"/>
    </source>
</evidence>
<dbReference type="AlphaFoldDB" id="A0A1W0E494"/>
<dbReference type="Proteomes" id="UP000192758">
    <property type="component" value="Unassembled WGS sequence"/>
</dbReference>
<sequence>MFSKLEIFIKEIKAIKSGFSFKKCYRCFSSTRFESKTSYLVICTNKLCKLKQSVFLKKAL</sequence>
<dbReference type="EMBL" id="MNPJ01000023">
    <property type="protein sequence ID" value="OQS54048.1"/>
    <property type="molecule type" value="Genomic_DNA"/>
</dbReference>
<comment type="caution">
    <text evidence="1">The sequence shown here is derived from an EMBL/GenBank/DDBJ whole genome shotgun (WGS) entry which is preliminary data.</text>
</comment>
<keyword evidence="2" id="KW-1185">Reference proteome</keyword>
<reference evidence="1 2" key="1">
    <citation type="journal article" date="2017" name="Environ. Microbiol.">
        <title>Decay of the glycolytic pathway and adaptation to intranuclear parasitism within Enterocytozoonidae microsporidia.</title>
        <authorList>
            <person name="Wiredu Boakye D."/>
            <person name="Jaroenlak P."/>
            <person name="Prachumwat A."/>
            <person name="Williams T.A."/>
            <person name="Bateman K.S."/>
            <person name="Itsathitphaisarn O."/>
            <person name="Sritunyalucksana K."/>
            <person name="Paszkiewicz K.H."/>
            <person name="Moore K.A."/>
            <person name="Stentiford G.D."/>
            <person name="Williams B.A."/>
        </authorList>
    </citation>
    <scope>NUCLEOTIDE SEQUENCE [LARGE SCALE GENOMIC DNA]</scope>
    <source>
        <strain evidence="1 2">TH1</strain>
    </source>
</reference>